<name>A0A5B8S499_9SPHN</name>
<evidence type="ECO:0000259" key="1">
    <source>
        <dbReference type="PROSITE" id="PS50925"/>
    </source>
</evidence>
<dbReference type="AlphaFoldDB" id="A0A5B8S499"/>
<dbReference type="SMART" id="SM01034">
    <property type="entry name" value="BLUF"/>
    <property type="match status" value="1"/>
</dbReference>
<dbReference type="PROSITE" id="PS50925">
    <property type="entry name" value="BLUF"/>
    <property type="match status" value="1"/>
</dbReference>
<dbReference type="Pfam" id="PF04940">
    <property type="entry name" value="BLUF"/>
    <property type="match status" value="1"/>
</dbReference>
<dbReference type="InterPro" id="IPR036046">
    <property type="entry name" value="Acylphosphatase-like_dom_sf"/>
</dbReference>
<protein>
    <submittedName>
        <fullName evidence="2">BLUF domain-containing protein</fullName>
    </submittedName>
</protein>
<keyword evidence="3" id="KW-1185">Reference proteome</keyword>
<feature type="domain" description="BLUF" evidence="1">
    <location>
        <begin position="1"/>
        <end position="92"/>
    </location>
</feature>
<dbReference type="Gene3D" id="3.30.70.100">
    <property type="match status" value="1"/>
</dbReference>
<reference evidence="2 3" key="1">
    <citation type="journal article" date="2013" name="J. Microbiol. Biotechnol.">
        <title>Novosphingobium ginsenosidimutans sp. nov., with the ability to convert ginsenoside.</title>
        <authorList>
            <person name="Kim J.K."/>
            <person name="He D."/>
            <person name="Liu Q.M."/>
            <person name="Park H.Y."/>
            <person name="Jung M.S."/>
            <person name="Yoon M.H."/>
            <person name="Kim S.C."/>
            <person name="Im W.T."/>
        </authorList>
    </citation>
    <scope>NUCLEOTIDE SEQUENCE [LARGE SCALE GENOMIC DNA]</scope>
    <source>
        <strain evidence="2 3">FW-6</strain>
    </source>
</reference>
<accession>A0A5B8S499</accession>
<dbReference type="RefSeq" id="WP_147089505.1">
    <property type="nucleotide sequence ID" value="NZ_BAABJD010000001.1"/>
</dbReference>
<dbReference type="OrthoDB" id="196105at2"/>
<gene>
    <name evidence="2" type="ORF">FRF71_04910</name>
</gene>
<organism evidence="2 3">
    <name type="scientific">Novosphingobium ginsenosidimutans</name>
    <dbReference type="NCBI Taxonomy" id="1176536"/>
    <lineage>
        <taxon>Bacteria</taxon>
        <taxon>Pseudomonadati</taxon>
        <taxon>Pseudomonadota</taxon>
        <taxon>Alphaproteobacteria</taxon>
        <taxon>Sphingomonadales</taxon>
        <taxon>Sphingomonadaceae</taxon>
        <taxon>Novosphingobium</taxon>
    </lineage>
</organism>
<proteinExistence type="predicted"/>
<dbReference type="GO" id="GO:0009882">
    <property type="term" value="F:blue light photoreceptor activity"/>
    <property type="evidence" value="ECO:0007669"/>
    <property type="project" value="InterPro"/>
</dbReference>
<sequence>MVSLIYVSTATADLTPEDLAALGEAAAAANAARGITGMLAFNGEHFMQLLEGQDAAVEALLARIAADPRHRDLVVIRRDVRPAREVPYWSMRTFLTPLNGAGAATEFAARLPATFAADTRVVFTSFASIKRELA</sequence>
<dbReference type="InterPro" id="IPR007024">
    <property type="entry name" value="BLUF_domain"/>
</dbReference>
<dbReference type="GO" id="GO:0071949">
    <property type="term" value="F:FAD binding"/>
    <property type="evidence" value="ECO:0007669"/>
    <property type="project" value="InterPro"/>
</dbReference>
<dbReference type="KEGG" id="ngf:FRF71_04910"/>
<dbReference type="SUPFAM" id="SSF54975">
    <property type="entry name" value="Acylphosphatase/BLUF domain-like"/>
    <property type="match status" value="1"/>
</dbReference>
<evidence type="ECO:0000313" key="2">
    <source>
        <dbReference type="EMBL" id="QEA15527.1"/>
    </source>
</evidence>
<dbReference type="Proteomes" id="UP000321172">
    <property type="component" value="Chromosome"/>
</dbReference>
<dbReference type="EMBL" id="CP042345">
    <property type="protein sequence ID" value="QEA15527.1"/>
    <property type="molecule type" value="Genomic_DNA"/>
</dbReference>
<evidence type="ECO:0000313" key="3">
    <source>
        <dbReference type="Proteomes" id="UP000321172"/>
    </source>
</evidence>